<dbReference type="RefSeq" id="WP_354365901.1">
    <property type="nucleotide sequence ID" value="NZ_JBEPLO010000023.1"/>
</dbReference>
<keyword evidence="1" id="KW-0472">Membrane</keyword>
<comment type="caution">
    <text evidence="2">The sequence shown here is derived from an EMBL/GenBank/DDBJ whole genome shotgun (WGS) entry which is preliminary data.</text>
</comment>
<dbReference type="EMBL" id="JBEPLO010000023">
    <property type="protein sequence ID" value="MET3558779.1"/>
    <property type="molecule type" value="Genomic_DNA"/>
</dbReference>
<feature type="transmembrane region" description="Helical" evidence="1">
    <location>
        <begin position="108"/>
        <end position="125"/>
    </location>
</feature>
<feature type="transmembrane region" description="Helical" evidence="1">
    <location>
        <begin position="80"/>
        <end position="99"/>
    </location>
</feature>
<keyword evidence="1" id="KW-1133">Transmembrane helix</keyword>
<protein>
    <recommendedName>
        <fullName evidence="4">Beta-carotene 15,15'-monooxygenase</fullName>
    </recommendedName>
</protein>
<accession>A0ABV2FJM2</accession>
<proteinExistence type="predicted"/>
<evidence type="ECO:0008006" key="4">
    <source>
        <dbReference type="Google" id="ProtNLM"/>
    </source>
</evidence>
<sequence length="295" mass="35265">MIWTIFYLLVCSLLLFAILRTLFHINLKEYQGFTTRFFNNRDSSISTSSIIFWITLVPSFSMFSYLVANFLLNKWILTSYIWLLSPIFWIIEILWVILLNRFILINKSFILLISLASTILNFYLSRLMFTGNIKDILPDSSDTAWQLYVFISMFLVSLIQALYNQENYLLKRQKYIANKTVLYKKKYKILNNLDDNLQYLIIAILIKEDFERPPIFRVFEKLLHCKTRNIAQNDSQNDWHSIYILIRNIVEGLGKDDEKYSVKNIKRVIRGVNNSDDYIEDVYNLYYGLYVDRFR</sequence>
<organism evidence="2 3">
    <name type="scientific">Streptococcus rupicaprae</name>
    <dbReference type="NCBI Taxonomy" id="759619"/>
    <lineage>
        <taxon>Bacteria</taxon>
        <taxon>Bacillati</taxon>
        <taxon>Bacillota</taxon>
        <taxon>Bacilli</taxon>
        <taxon>Lactobacillales</taxon>
        <taxon>Streptococcaceae</taxon>
        <taxon>Streptococcus</taxon>
    </lineage>
</organism>
<feature type="transmembrane region" description="Helical" evidence="1">
    <location>
        <begin position="48"/>
        <end position="68"/>
    </location>
</feature>
<keyword evidence="1" id="KW-0812">Transmembrane</keyword>
<evidence type="ECO:0000256" key="1">
    <source>
        <dbReference type="SAM" id="Phobius"/>
    </source>
</evidence>
<evidence type="ECO:0000313" key="2">
    <source>
        <dbReference type="EMBL" id="MET3558779.1"/>
    </source>
</evidence>
<reference evidence="2 3" key="1">
    <citation type="submission" date="2024-06" db="EMBL/GenBank/DDBJ databases">
        <title>Genomic Encyclopedia of Type Strains, Phase IV (KMG-IV): sequencing the most valuable type-strain genomes for metagenomic binning, comparative biology and taxonomic classification.</title>
        <authorList>
            <person name="Goeker M."/>
        </authorList>
    </citation>
    <scope>NUCLEOTIDE SEQUENCE [LARGE SCALE GENOMIC DNA]</scope>
    <source>
        <strain evidence="2 3">DSM 28303</strain>
    </source>
</reference>
<dbReference type="Proteomes" id="UP001549122">
    <property type="component" value="Unassembled WGS sequence"/>
</dbReference>
<feature type="transmembrane region" description="Helical" evidence="1">
    <location>
        <begin position="6"/>
        <end position="27"/>
    </location>
</feature>
<evidence type="ECO:0000313" key="3">
    <source>
        <dbReference type="Proteomes" id="UP001549122"/>
    </source>
</evidence>
<name>A0ABV2FJM2_9STRE</name>
<feature type="transmembrane region" description="Helical" evidence="1">
    <location>
        <begin position="145"/>
        <end position="163"/>
    </location>
</feature>
<gene>
    <name evidence="2" type="ORF">ABID29_001907</name>
</gene>
<keyword evidence="3" id="KW-1185">Reference proteome</keyword>